<dbReference type="Proteomes" id="UP001165427">
    <property type="component" value="Unassembled WGS sequence"/>
</dbReference>
<dbReference type="InterPro" id="IPR050696">
    <property type="entry name" value="FtsA/MreB"/>
</dbReference>
<evidence type="ECO:0000313" key="2">
    <source>
        <dbReference type="EMBL" id="MCJ8500581.1"/>
    </source>
</evidence>
<feature type="transmembrane region" description="Helical" evidence="1">
    <location>
        <begin position="320"/>
        <end position="341"/>
    </location>
</feature>
<dbReference type="PANTHER" id="PTHR32432">
    <property type="entry name" value="CELL DIVISION PROTEIN FTSA-RELATED"/>
    <property type="match status" value="1"/>
</dbReference>
<dbReference type="GO" id="GO:0015627">
    <property type="term" value="C:type II protein secretion system complex"/>
    <property type="evidence" value="ECO:0007669"/>
    <property type="project" value="InterPro"/>
</dbReference>
<dbReference type="InterPro" id="IPR007812">
    <property type="entry name" value="T2SS_protein-GspL"/>
</dbReference>
<dbReference type="PANTHER" id="PTHR32432:SF3">
    <property type="entry name" value="ETHANOLAMINE UTILIZATION PROTEIN EUTJ"/>
    <property type="match status" value="1"/>
</dbReference>
<dbReference type="Gene3D" id="3.30.1490.300">
    <property type="match status" value="1"/>
</dbReference>
<dbReference type="SUPFAM" id="SSF53067">
    <property type="entry name" value="Actin-like ATPase domain"/>
    <property type="match status" value="1"/>
</dbReference>
<proteinExistence type="predicted"/>
<keyword evidence="3" id="KW-1185">Reference proteome</keyword>
<comment type="caution">
    <text evidence="2">The sequence shown here is derived from an EMBL/GenBank/DDBJ whole genome shotgun (WGS) entry which is preliminary data.</text>
</comment>
<keyword evidence="1" id="KW-0812">Transmembrane</keyword>
<reference evidence="2" key="1">
    <citation type="submission" date="2022-04" db="EMBL/GenBank/DDBJ databases">
        <title>Desulfatitalea alkaliphila sp. nov., a novel anaerobic sulfate-reducing bacterium isolated from terrestrial mud volcano, Taman Peninsula, Russia.</title>
        <authorList>
            <person name="Khomyakova M.A."/>
            <person name="Merkel A.Y."/>
            <person name="Slobodkin A.I."/>
        </authorList>
    </citation>
    <scope>NUCLEOTIDE SEQUENCE</scope>
    <source>
        <strain evidence="2">M08but</strain>
    </source>
</reference>
<dbReference type="EMBL" id="JALJRB010000007">
    <property type="protein sequence ID" value="MCJ8500581.1"/>
    <property type="molecule type" value="Genomic_DNA"/>
</dbReference>
<gene>
    <name evidence="2" type="primary">gspL</name>
    <name evidence="2" type="ORF">MRX98_08355</name>
</gene>
<dbReference type="NCBIfam" id="TIGR01709">
    <property type="entry name" value="typeII_sec_gspL"/>
    <property type="match status" value="1"/>
</dbReference>
<evidence type="ECO:0000313" key="3">
    <source>
        <dbReference type="Proteomes" id="UP001165427"/>
    </source>
</evidence>
<dbReference type="Gene3D" id="3.30.420.40">
    <property type="match status" value="2"/>
</dbReference>
<dbReference type="AlphaFoldDB" id="A0AA41UKL9"/>
<keyword evidence="1" id="KW-1133">Transmembrane helix</keyword>
<dbReference type="InterPro" id="IPR043129">
    <property type="entry name" value="ATPase_NBD"/>
</dbReference>
<name>A0AA41UKL9_9BACT</name>
<sequence length="480" mass="52632">MSRQIIAIDIRATSIVGVLLTTGLKTNVIEGCAEIPLVTSEANQDPLLNALTELRRQLAFDHAGAVIGLPADHALFRTISVPFNEDKKIRQILPFELEPTLPVPVDDLVIDYQKAWEGESTGLLTIAIERRELENIMATMTEARIAPQLVVPGDFASALCLTHHDQGLPEHALLLNVGLTKTTLFTLVNGKIALARCLASDVGTEAGVEMLTLKIRQTLTAFADRQPNGFAPTTVYLNGPALDDEAAAARLIQAMEIPSQTVDLRTMVHKLDMAETTQWRPCVMNGALALALVEAEGRNCPNFHRTRSVFKNYWTTYRPYVRGPAIVLGIVLLLGMGGVLLENHLLQKRLDHIHHRMEEIFAATFPGSRRVGDALNQMKSEIRGAQGGNIDAGQAIPQVRTVDILQQLSTSIPKELDVLFNRLVLGSDDLTVAGETTGFNVVDEVKNHLEQKGLFKQVTIASANMDRSGNKVRFSLKLEL</sequence>
<dbReference type="GO" id="GO:0015628">
    <property type="term" value="P:protein secretion by the type II secretion system"/>
    <property type="evidence" value="ECO:0007669"/>
    <property type="project" value="InterPro"/>
</dbReference>
<keyword evidence="1" id="KW-0472">Membrane</keyword>
<dbReference type="GO" id="GO:0009276">
    <property type="term" value="C:Gram-negative-bacterium-type cell wall"/>
    <property type="evidence" value="ECO:0007669"/>
    <property type="project" value="InterPro"/>
</dbReference>
<dbReference type="RefSeq" id="WP_246905351.1">
    <property type="nucleotide sequence ID" value="NZ_JALJRB010000007.1"/>
</dbReference>
<protein>
    <submittedName>
        <fullName evidence="2">Type II secretion system protein GspL</fullName>
    </submittedName>
</protein>
<evidence type="ECO:0000256" key="1">
    <source>
        <dbReference type="SAM" id="Phobius"/>
    </source>
</evidence>
<organism evidence="2 3">
    <name type="scientific">Desulfatitalea alkaliphila</name>
    <dbReference type="NCBI Taxonomy" id="2929485"/>
    <lineage>
        <taxon>Bacteria</taxon>
        <taxon>Pseudomonadati</taxon>
        <taxon>Thermodesulfobacteriota</taxon>
        <taxon>Desulfobacteria</taxon>
        <taxon>Desulfobacterales</taxon>
        <taxon>Desulfosarcinaceae</taxon>
        <taxon>Desulfatitalea</taxon>
    </lineage>
</organism>
<accession>A0AA41UKL9</accession>